<comment type="caution">
    <text evidence="1">The sequence shown here is derived from an EMBL/GenBank/DDBJ whole genome shotgun (WGS) entry which is preliminary data.</text>
</comment>
<organism evidence="1">
    <name type="scientific">Ophidiomyces ophidiicola</name>
    <dbReference type="NCBI Taxonomy" id="1387563"/>
    <lineage>
        <taxon>Eukaryota</taxon>
        <taxon>Fungi</taxon>
        <taxon>Dikarya</taxon>
        <taxon>Ascomycota</taxon>
        <taxon>Pezizomycotina</taxon>
        <taxon>Eurotiomycetes</taxon>
        <taxon>Eurotiomycetidae</taxon>
        <taxon>Onygenales</taxon>
        <taxon>Onygenaceae</taxon>
        <taxon>Ophidiomyces</taxon>
    </lineage>
</organism>
<name>A0ACB8UYA7_9EURO</name>
<sequence length="823" mass="89728">MSLRAATLRLTTTPVEELPQIAAYLASALGESSALLSAPENQKRAAGASDATLLVTKLKARITSLLQDKTAEGRWTAVILVKATVEAGQWEVLRGCEPWVRALLTILGVCSKWKSGGSSSKRSADSELHMQKPDPASTKKLSLITLTRIFQLTQQYPTLIREITTPALPVFLAACLNLISVKSTQDGRRTLKTSNSLLIPVFESFSELIPRHPTIFRPFSAQIHSLLLPLIGSIGSSTFVPEPYVPLAQKLFVALHHCAPKNSSGEQWLIAFRSTIRSIHRTGDHLFRSVKEQWESTDAELRLSLNSRSHSQPLGDDGPDPLELGGWNGMQEGAGRIISLVRLLSQFFTLCTHSSVAIPIGAVLDLTARLSSLSVPISETETEFHLANREIGRDEREALFTELPKIYASTLHLIRTVVETLGVSSASVARHCLDQALRIFETSNKNKTVRTAAYRCVNVIIDVIGHTFTKNELSIVAQVIQLACKDLLPLHQTRSIDSKDIRPNTKNTQISINADVFLGATSSSNALRLQPLSLRGVQHAAAQMLISVFTCVSPDLIPLSLRTELDRTAILCGHSKLMMASVLNPIPPIGNKRGHASIVPFLARCSPCQLDVEGLLRPRMPVILSGAERANFNDAIQQSIGMEPDTSDARNSDIVDAFSVSSRNVLMDSIPKSFGSQVVQVETKGVKRYHEAEGENRFTETQPRAFSPEKKPRVDTPTTIVPISSVEGALHQHPASSDAQASNQPLENSPEPLSILAKEKSPVVSSGFLLQDPQNQLLGQSVPATMTHNEEQTAKSDADMASDDEIPPLNIEPDTDEDDDSSL</sequence>
<proteinExistence type="predicted"/>
<gene>
    <name evidence="1" type="ORF">LOY88_002747</name>
</gene>
<dbReference type="EMBL" id="JALBCA010000033">
    <property type="protein sequence ID" value="KAI2388156.1"/>
    <property type="molecule type" value="Genomic_DNA"/>
</dbReference>
<protein>
    <submittedName>
        <fullName evidence="1">Uncharacterized protein</fullName>
    </submittedName>
</protein>
<accession>A0ACB8UYA7</accession>
<evidence type="ECO:0000313" key="1">
    <source>
        <dbReference type="EMBL" id="KAI2388156.1"/>
    </source>
</evidence>
<reference evidence="1" key="1">
    <citation type="journal article" date="2022" name="bioRxiv">
        <title>Population genetic analysis of Ophidiomyces ophidiicola, the causative agent of snake fungal disease, indicates recent introductions to the USA.</title>
        <authorList>
            <person name="Ladner J.T."/>
            <person name="Palmer J.M."/>
            <person name="Ettinger C.L."/>
            <person name="Stajich J.E."/>
            <person name="Farrell T.M."/>
            <person name="Glorioso B.M."/>
            <person name="Lawson B."/>
            <person name="Price S.J."/>
            <person name="Stengle A.G."/>
            <person name="Grear D.A."/>
            <person name="Lorch J.M."/>
        </authorList>
    </citation>
    <scope>NUCLEOTIDE SEQUENCE</scope>
    <source>
        <strain evidence="1">NWHC 24266-5</strain>
    </source>
</reference>